<evidence type="ECO:0000313" key="23">
    <source>
        <dbReference type="Proteomes" id="UP001626550"/>
    </source>
</evidence>
<dbReference type="InterPro" id="IPR050839">
    <property type="entry name" value="Rho-assoc_Ser/Thr_Kinase"/>
</dbReference>
<evidence type="ECO:0000256" key="19">
    <source>
        <dbReference type="SAM" id="Coils"/>
    </source>
</evidence>
<comment type="subcellular location">
    <subcellularLocation>
        <location evidence="2">Cytoplasm</location>
    </subcellularLocation>
</comment>
<gene>
    <name evidence="22" type="primary">CDC42BPB_3</name>
    <name evidence="22" type="ORF">Ciccas_004690</name>
</gene>
<organism evidence="22 23">
    <name type="scientific">Cichlidogyrus casuarinus</name>
    <dbReference type="NCBI Taxonomy" id="1844966"/>
    <lineage>
        <taxon>Eukaryota</taxon>
        <taxon>Metazoa</taxon>
        <taxon>Spiralia</taxon>
        <taxon>Lophotrochozoa</taxon>
        <taxon>Platyhelminthes</taxon>
        <taxon>Monogenea</taxon>
        <taxon>Monopisthocotylea</taxon>
        <taxon>Dactylogyridea</taxon>
        <taxon>Ancyrocephalidae</taxon>
        <taxon>Cichlidogyrus</taxon>
    </lineage>
</organism>
<dbReference type="SUPFAM" id="SSF56112">
    <property type="entry name" value="Protein kinase-like (PK-like)"/>
    <property type="match status" value="1"/>
</dbReference>
<keyword evidence="14 19" id="KW-0175">Coiled coil</keyword>
<evidence type="ECO:0000256" key="7">
    <source>
        <dbReference type="ARBA" id="ARBA00022553"/>
    </source>
</evidence>
<dbReference type="SMART" id="SM00133">
    <property type="entry name" value="S_TK_X"/>
    <property type="match status" value="1"/>
</dbReference>
<comment type="catalytic activity">
    <reaction evidence="15">
        <text>L-threonyl-[protein] + ATP = O-phospho-L-threonyl-[protein] + ADP + H(+)</text>
        <dbReference type="Rhea" id="RHEA:46608"/>
        <dbReference type="Rhea" id="RHEA-COMP:11060"/>
        <dbReference type="Rhea" id="RHEA-COMP:11605"/>
        <dbReference type="ChEBI" id="CHEBI:15378"/>
        <dbReference type="ChEBI" id="CHEBI:30013"/>
        <dbReference type="ChEBI" id="CHEBI:30616"/>
        <dbReference type="ChEBI" id="CHEBI:61977"/>
        <dbReference type="ChEBI" id="CHEBI:456216"/>
        <dbReference type="EC" id="2.7.11.1"/>
    </reaction>
</comment>
<dbReference type="PANTHER" id="PTHR22988:SF71">
    <property type="entry name" value="CITRON RHO-INTERACTING KINASE"/>
    <property type="match status" value="1"/>
</dbReference>
<keyword evidence="13" id="KW-0460">Magnesium</keyword>
<evidence type="ECO:0000256" key="3">
    <source>
        <dbReference type="ARBA" id="ARBA00005719"/>
    </source>
</evidence>
<evidence type="ECO:0000256" key="13">
    <source>
        <dbReference type="ARBA" id="ARBA00022842"/>
    </source>
</evidence>
<dbReference type="EMBL" id="JBJKFK010000503">
    <property type="protein sequence ID" value="KAL3316658.1"/>
    <property type="molecule type" value="Genomic_DNA"/>
</dbReference>
<dbReference type="GO" id="GO:0004674">
    <property type="term" value="F:protein serine/threonine kinase activity"/>
    <property type="evidence" value="ECO:0007669"/>
    <property type="project" value="UniProtKB-KW"/>
</dbReference>
<evidence type="ECO:0000256" key="4">
    <source>
        <dbReference type="ARBA" id="ARBA00012513"/>
    </source>
</evidence>
<evidence type="ECO:0000256" key="16">
    <source>
        <dbReference type="ARBA" id="ARBA00048679"/>
    </source>
</evidence>
<dbReference type="AlphaFoldDB" id="A0ABD2QAR1"/>
<dbReference type="GO" id="GO:0005524">
    <property type="term" value="F:ATP binding"/>
    <property type="evidence" value="ECO:0007669"/>
    <property type="project" value="UniProtKB-UniRule"/>
</dbReference>
<dbReference type="GO" id="GO:0046872">
    <property type="term" value="F:metal ion binding"/>
    <property type="evidence" value="ECO:0007669"/>
    <property type="project" value="UniProtKB-KW"/>
</dbReference>
<comment type="catalytic activity">
    <reaction evidence="16">
        <text>L-seryl-[protein] + ATP = O-phospho-L-seryl-[protein] + ADP + H(+)</text>
        <dbReference type="Rhea" id="RHEA:17989"/>
        <dbReference type="Rhea" id="RHEA-COMP:9863"/>
        <dbReference type="Rhea" id="RHEA-COMP:11604"/>
        <dbReference type="ChEBI" id="CHEBI:15378"/>
        <dbReference type="ChEBI" id="CHEBI:29999"/>
        <dbReference type="ChEBI" id="CHEBI:30616"/>
        <dbReference type="ChEBI" id="CHEBI:83421"/>
        <dbReference type="ChEBI" id="CHEBI:456216"/>
        <dbReference type="EC" id="2.7.11.1"/>
    </reaction>
</comment>
<feature type="coiled-coil region" evidence="19">
    <location>
        <begin position="440"/>
        <end position="498"/>
    </location>
</feature>
<sequence>MKSLKDRGEELCSKFITEAPFIEEGTVNLEYLLDTFLCLYYECKLPQHRNERNCSKFINSAKKSVANIENCRLSRIEFDTVRVVGSGAYGEVSAVRWKHDKNIYALKSLHKYDMLKRSDRTCFQEERDVLVKAMLSKSPWISRLHYTFQDEKFLYFVMDFYNGGDMLTMLTKFGDSVPEEITKFYVAEMILAIDSLHKLGYVHRDIKPDNVLLDSSGHIVLADFGSCLRIEKDGLVRNNTPVGTPDYISPEILRASESGQGTFGIECDYWSLGVVMYELLFGETPFYSENLVETYKMIMNFSLYYKVPGECSEEATNLMSNLICDRVNRLGKNGISDFMSHPFFKGIDWDNIRNRRFLLSAYFTSFITEKAPYIPEVTSPEDTSNFDIEESTRNYEGPPLGNAFKGCQVACIGFTYTKGQPFYENNFLVRTSQLESLSENGDLKEKVSELEHMLSKLQTENSIPSSPGPEIKKLLDKVNLLEIDRSSKEEQLTFLENE</sequence>
<evidence type="ECO:0000256" key="5">
    <source>
        <dbReference type="ARBA" id="ARBA00022490"/>
    </source>
</evidence>
<keyword evidence="5" id="KW-0963">Cytoplasm</keyword>
<comment type="cofactor">
    <cofactor evidence="1">
        <name>Mg(2+)</name>
        <dbReference type="ChEBI" id="CHEBI:18420"/>
    </cofactor>
</comment>
<dbReference type="GO" id="GO:0005737">
    <property type="term" value="C:cytoplasm"/>
    <property type="evidence" value="ECO:0007669"/>
    <property type="project" value="UniProtKB-SubCell"/>
</dbReference>
<proteinExistence type="inferred from homology"/>
<dbReference type="InterPro" id="IPR017441">
    <property type="entry name" value="Protein_kinase_ATP_BS"/>
</dbReference>
<feature type="domain" description="Protein kinase" evidence="20">
    <location>
        <begin position="78"/>
        <end position="344"/>
    </location>
</feature>
<keyword evidence="10 17" id="KW-0547">Nucleotide-binding</keyword>
<keyword evidence="9" id="KW-0479">Metal-binding</keyword>
<dbReference type="Gene3D" id="3.30.200.20">
    <property type="entry name" value="Phosphorylase Kinase, domain 1"/>
    <property type="match status" value="1"/>
</dbReference>
<evidence type="ECO:0000256" key="17">
    <source>
        <dbReference type="PROSITE-ProRule" id="PRU10141"/>
    </source>
</evidence>
<evidence type="ECO:0000256" key="2">
    <source>
        <dbReference type="ARBA" id="ARBA00004496"/>
    </source>
</evidence>
<dbReference type="PANTHER" id="PTHR22988">
    <property type="entry name" value="MYOTONIC DYSTROPHY S/T KINASE-RELATED"/>
    <property type="match status" value="1"/>
</dbReference>
<dbReference type="InterPro" id="IPR011009">
    <property type="entry name" value="Kinase-like_dom_sf"/>
</dbReference>
<comment type="caution">
    <text evidence="22">The sequence shown here is derived from an EMBL/GenBank/DDBJ whole genome shotgun (WGS) entry which is preliminary data.</text>
</comment>
<dbReference type="SMART" id="SM00220">
    <property type="entry name" value="S_TKc"/>
    <property type="match status" value="1"/>
</dbReference>
<dbReference type="InterPro" id="IPR008271">
    <property type="entry name" value="Ser/Thr_kinase_AS"/>
</dbReference>
<dbReference type="PROSITE" id="PS00108">
    <property type="entry name" value="PROTEIN_KINASE_ST"/>
    <property type="match status" value="1"/>
</dbReference>
<evidence type="ECO:0000256" key="15">
    <source>
        <dbReference type="ARBA" id="ARBA00047899"/>
    </source>
</evidence>
<dbReference type="InterPro" id="IPR000719">
    <property type="entry name" value="Prot_kinase_dom"/>
</dbReference>
<dbReference type="Pfam" id="PF00069">
    <property type="entry name" value="Pkinase"/>
    <property type="match status" value="1"/>
</dbReference>
<keyword evidence="23" id="KW-1185">Reference proteome</keyword>
<keyword evidence="11 22" id="KW-0418">Kinase</keyword>
<comment type="similarity">
    <text evidence="3">Belongs to the protein kinase superfamily. AGC Ser/Thr protein kinase family. DMPK subfamily.</text>
</comment>
<dbReference type="InterPro" id="IPR000961">
    <property type="entry name" value="AGC-kinase_C"/>
</dbReference>
<evidence type="ECO:0000256" key="10">
    <source>
        <dbReference type="ARBA" id="ARBA00022741"/>
    </source>
</evidence>
<dbReference type="EC" id="2.7.11.1" evidence="4"/>
<keyword evidence="7" id="KW-0597">Phosphoprotein</keyword>
<evidence type="ECO:0000256" key="6">
    <source>
        <dbReference type="ARBA" id="ARBA00022527"/>
    </source>
</evidence>
<dbReference type="PROSITE" id="PS50011">
    <property type="entry name" value="PROTEIN_KINASE_DOM"/>
    <property type="match status" value="1"/>
</dbReference>
<evidence type="ECO:0000259" key="21">
    <source>
        <dbReference type="PROSITE" id="PS51285"/>
    </source>
</evidence>
<dbReference type="PROSITE" id="PS51285">
    <property type="entry name" value="AGC_KINASE_CTER"/>
    <property type="match status" value="1"/>
</dbReference>
<evidence type="ECO:0000256" key="12">
    <source>
        <dbReference type="ARBA" id="ARBA00022840"/>
    </source>
</evidence>
<evidence type="ECO:0000256" key="9">
    <source>
        <dbReference type="ARBA" id="ARBA00022723"/>
    </source>
</evidence>
<evidence type="ECO:0000256" key="8">
    <source>
        <dbReference type="ARBA" id="ARBA00022679"/>
    </source>
</evidence>
<keyword evidence="12 17" id="KW-0067">ATP-binding</keyword>
<accession>A0ABD2QAR1</accession>
<keyword evidence="6 18" id="KW-0723">Serine/threonine-protein kinase</keyword>
<dbReference type="FunFam" id="3.30.200.20:FF:000017">
    <property type="entry name" value="Non-specific serine/threonine protein kinase"/>
    <property type="match status" value="1"/>
</dbReference>
<evidence type="ECO:0000313" key="22">
    <source>
        <dbReference type="EMBL" id="KAL3316658.1"/>
    </source>
</evidence>
<evidence type="ECO:0000256" key="18">
    <source>
        <dbReference type="RuleBase" id="RU000304"/>
    </source>
</evidence>
<evidence type="ECO:0000256" key="1">
    <source>
        <dbReference type="ARBA" id="ARBA00001946"/>
    </source>
</evidence>
<evidence type="ECO:0000259" key="20">
    <source>
        <dbReference type="PROSITE" id="PS50011"/>
    </source>
</evidence>
<name>A0ABD2QAR1_9PLAT</name>
<reference evidence="22 23" key="1">
    <citation type="submission" date="2024-11" db="EMBL/GenBank/DDBJ databases">
        <title>Adaptive evolution of stress response genes in parasites aligns with host niche diversity.</title>
        <authorList>
            <person name="Hahn C."/>
            <person name="Resl P."/>
        </authorList>
    </citation>
    <scope>NUCLEOTIDE SEQUENCE [LARGE SCALE GENOMIC DNA]</scope>
    <source>
        <strain evidence="22">EGGRZ-B1_66</strain>
        <tissue evidence="22">Body</tissue>
    </source>
</reference>
<dbReference type="Gene3D" id="1.10.510.10">
    <property type="entry name" value="Transferase(Phosphotransferase) domain 1"/>
    <property type="match status" value="1"/>
</dbReference>
<evidence type="ECO:0000256" key="11">
    <source>
        <dbReference type="ARBA" id="ARBA00022777"/>
    </source>
</evidence>
<dbReference type="FunFam" id="1.10.510.10:FF:000014">
    <property type="entry name" value="Non-specific serine/threonine protein kinase"/>
    <property type="match status" value="1"/>
</dbReference>
<dbReference type="Proteomes" id="UP001626550">
    <property type="component" value="Unassembled WGS sequence"/>
</dbReference>
<protein>
    <recommendedName>
        <fullName evidence="4">non-specific serine/threonine protein kinase</fullName>
        <ecNumber evidence="4">2.7.11.1</ecNumber>
    </recommendedName>
</protein>
<feature type="domain" description="AGC-kinase C-terminal" evidence="21">
    <location>
        <begin position="345"/>
        <end position="426"/>
    </location>
</feature>
<keyword evidence="8" id="KW-0808">Transferase</keyword>
<dbReference type="PROSITE" id="PS00107">
    <property type="entry name" value="PROTEIN_KINASE_ATP"/>
    <property type="match status" value="1"/>
</dbReference>
<evidence type="ECO:0000256" key="14">
    <source>
        <dbReference type="ARBA" id="ARBA00023054"/>
    </source>
</evidence>
<feature type="binding site" evidence="17">
    <location>
        <position position="107"/>
    </location>
    <ligand>
        <name>ATP</name>
        <dbReference type="ChEBI" id="CHEBI:30616"/>
    </ligand>
</feature>